<dbReference type="PANTHER" id="PTHR13812">
    <property type="entry name" value="KETIMINE REDUCTASE MU-CRYSTALLIN"/>
    <property type="match status" value="1"/>
</dbReference>
<dbReference type="RefSeq" id="WP_084429190.1">
    <property type="nucleotide sequence ID" value="NZ_FWXV01000003.1"/>
</dbReference>
<evidence type="ECO:0000313" key="2">
    <source>
        <dbReference type="Proteomes" id="UP000192674"/>
    </source>
</evidence>
<dbReference type="GO" id="GO:0005737">
    <property type="term" value="C:cytoplasm"/>
    <property type="evidence" value="ECO:0007669"/>
    <property type="project" value="TreeGrafter"/>
</dbReference>
<dbReference type="InterPro" id="IPR003462">
    <property type="entry name" value="ODC_Mu_crystall"/>
</dbReference>
<dbReference type="Proteomes" id="UP000192674">
    <property type="component" value="Unassembled WGS sequence"/>
</dbReference>
<name>A0A1Y5XQ31_KIBAR</name>
<dbReference type="Gene3D" id="3.40.50.720">
    <property type="entry name" value="NAD(P)-binding Rossmann-like Domain"/>
    <property type="match status" value="1"/>
</dbReference>
<keyword evidence="2" id="KW-1185">Reference proteome</keyword>
<dbReference type="EMBL" id="FWXV01000003">
    <property type="protein sequence ID" value="SMD10822.1"/>
    <property type="molecule type" value="Genomic_DNA"/>
</dbReference>
<dbReference type="AlphaFoldDB" id="A0A1Y5XQ31"/>
<accession>A0A1Y5XQ31</accession>
<proteinExistence type="predicted"/>
<sequence>MRFLSETESAALITEEMAFAAARDALIAATDAQTFPVVLGHGSEPGNRFTVKSAASDRLAGVKVGSFWPGNEAKGMPRHNSIILLFDQETGRIAATIEAGTVNAFRTAAADAVAADVLARRDATTLAIFGTGNQALYECVAVSKVRALETVHVVARSADRGERFVELLSQKGLKGQLSTAHDACRQADIIVTATTARAPLFESDWVRPGTHVASMGSDARGKQELPPELLANARLFCDLPSQSAEIGEMQHVADRTRLTALGDVLTGKAEGRLADDDITVFDSSGIALQDLYVAEALLNAR</sequence>
<dbReference type="OrthoDB" id="3812704at2"/>
<dbReference type="Gene3D" id="3.30.1780.10">
    <property type="entry name" value="ornithine cyclodeaminase, domain 1"/>
    <property type="match status" value="1"/>
</dbReference>
<dbReference type="InterPro" id="IPR036291">
    <property type="entry name" value="NAD(P)-bd_dom_sf"/>
</dbReference>
<protein>
    <submittedName>
        <fullName evidence="1">Ornithine cyclodeaminase</fullName>
    </submittedName>
</protein>
<reference evidence="1 2" key="1">
    <citation type="submission" date="2017-04" db="EMBL/GenBank/DDBJ databases">
        <authorList>
            <person name="Afonso C.L."/>
            <person name="Miller P.J."/>
            <person name="Scott M.A."/>
            <person name="Spackman E."/>
            <person name="Goraichik I."/>
            <person name="Dimitrov K.M."/>
            <person name="Suarez D.L."/>
            <person name="Swayne D.E."/>
        </authorList>
    </citation>
    <scope>NUCLEOTIDE SEQUENCE [LARGE SCALE GENOMIC DNA]</scope>
    <source>
        <strain evidence="1 2">DSM 43828</strain>
    </source>
</reference>
<dbReference type="SUPFAM" id="SSF51735">
    <property type="entry name" value="NAD(P)-binding Rossmann-fold domains"/>
    <property type="match status" value="1"/>
</dbReference>
<gene>
    <name evidence="1" type="ORF">SAMN05661093_04692</name>
</gene>
<dbReference type="PIRSF" id="PIRSF001439">
    <property type="entry name" value="CryM"/>
    <property type="match status" value="1"/>
</dbReference>
<evidence type="ECO:0000313" key="1">
    <source>
        <dbReference type="EMBL" id="SMD10822.1"/>
    </source>
</evidence>
<dbReference type="Pfam" id="PF02423">
    <property type="entry name" value="OCD_Mu_crystall"/>
    <property type="match status" value="1"/>
</dbReference>
<organism evidence="1 2">
    <name type="scientific">Kibdelosporangium aridum</name>
    <dbReference type="NCBI Taxonomy" id="2030"/>
    <lineage>
        <taxon>Bacteria</taxon>
        <taxon>Bacillati</taxon>
        <taxon>Actinomycetota</taxon>
        <taxon>Actinomycetes</taxon>
        <taxon>Pseudonocardiales</taxon>
        <taxon>Pseudonocardiaceae</taxon>
        <taxon>Kibdelosporangium</taxon>
    </lineage>
</organism>
<dbReference type="InterPro" id="IPR023401">
    <property type="entry name" value="ODC_N"/>
</dbReference>
<dbReference type="PANTHER" id="PTHR13812:SF19">
    <property type="entry name" value="KETIMINE REDUCTASE MU-CRYSTALLIN"/>
    <property type="match status" value="1"/>
</dbReference>